<dbReference type="Gene3D" id="1.10.3720.10">
    <property type="entry name" value="MetI-like"/>
    <property type="match status" value="1"/>
</dbReference>
<dbReference type="PROSITE" id="PS50928">
    <property type="entry name" value="ABC_TM1"/>
    <property type="match status" value="1"/>
</dbReference>
<dbReference type="GO" id="GO:0005886">
    <property type="term" value="C:plasma membrane"/>
    <property type="evidence" value="ECO:0007669"/>
    <property type="project" value="UniProtKB-SubCell"/>
</dbReference>
<evidence type="ECO:0000313" key="9">
    <source>
        <dbReference type="EMBL" id="CAA2109261.1"/>
    </source>
</evidence>
<feature type="transmembrane region" description="Helical" evidence="7">
    <location>
        <begin position="203"/>
        <end position="226"/>
    </location>
</feature>
<dbReference type="AlphaFoldDB" id="A0A679JJS8"/>
<feature type="transmembrane region" description="Helical" evidence="7">
    <location>
        <begin position="118"/>
        <end position="145"/>
    </location>
</feature>
<keyword evidence="2 7" id="KW-0813">Transport</keyword>
<feature type="domain" description="ABC transmembrane type-1" evidence="8">
    <location>
        <begin position="85"/>
        <end position="272"/>
    </location>
</feature>
<evidence type="ECO:0000256" key="2">
    <source>
        <dbReference type="ARBA" id="ARBA00022448"/>
    </source>
</evidence>
<keyword evidence="6 7" id="KW-0472">Membrane</keyword>
<dbReference type="Pfam" id="PF00528">
    <property type="entry name" value="BPD_transp_1"/>
    <property type="match status" value="1"/>
</dbReference>
<sequence>MTAPEGALAPPAIATAVARNDNAGHASGERPEWHRWALVAAVHLAGLLLWEAVVRVFAIQPFILPAPSKVLATLTNPNYSWLKNTGVTALEVFGGYALGLVLGILCALLFITSRRLMLLVFPLLVTLNMIPKVAMGPLVIVWFSYGIGPNILITFSLCFFPILLTTIRGLNETEPELLDLVRALKGSRWQLFRYIQLPGSLPYVFSGMKVATILAVAGAVVGEFIASERGLGYLMIQVQASLDTPAVFMAVLLITGLGVLLYLLVLLLERLFITQDARIQ</sequence>
<dbReference type="CDD" id="cd06261">
    <property type="entry name" value="TM_PBP2"/>
    <property type="match status" value="1"/>
</dbReference>
<dbReference type="SUPFAM" id="SSF161098">
    <property type="entry name" value="MetI-like"/>
    <property type="match status" value="1"/>
</dbReference>
<keyword evidence="5 7" id="KW-1133">Transmembrane helix</keyword>
<keyword evidence="4 7" id="KW-0812">Transmembrane</keyword>
<feature type="transmembrane region" description="Helical" evidence="7">
    <location>
        <begin position="36"/>
        <end position="58"/>
    </location>
</feature>
<evidence type="ECO:0000256" key="1">
    <source>
        <dbReference type="ARBA" id="ARBA00004651"/>
    </source>
</evidence>
<name>A0A679JJS8_VARPD</name>
<evidence type="ECO:0000256" key="5">
    <source>
        <dbReference type="ARBA" id="ARBA00022989"/>
    </source>
</evidence>
<dbReference type="InterPro" id="IPR035906">
    <property type="entry name" value="MetI-like_sf"/>
</dbReference>
<organism evidence="9">
    <name type="scientific">Variovorax paradoxus</name>
    <dbReference type="NCBI Taxonomy" id="34073"/>
    <lineage>
        <taxon>Bacteria</taxon>
        <taxon>Pseudomonadati</taxon>
        <taxon>Pseudomonadota</taxon>
        <taxon>Betaproteobacteria</taxon>
        <taxon>Burkholderiales</taxon>
        <taxon>Comamonadaceae</taxon>
        <taxon>Variovorax</taxon>
    </lineage>
</organism>
<feature type="transmembrane region" description="Helical" evidence="7">
    <location>
        <begin position="246"/>
        <end position="268"/>
    </location>
</feature>
<dbReference type="RefSeq" id="WP_339093204.1">
    <property type="nucleotide sequence ID" value="NZ_LR743508.1"/>
</dbReference>
<keyword evidence="3" id="KW-1003">Cell membrane</keyword>
<gene>
    <name evidence="9" type="primary">ssuC_13</name>
    <name evidence="9" type="ORF">VVAX_05532</name>
</gene>
<dbReference type="PANTHER" id="PTHR30151">
    <property type="entry name" value="ALKANE SULFONATE ABC TRANSPORTER-RELATED, MEMBRANE SUBUNIT"/>
    <property type="match status" value="1"/>
</dbReference>
<evidence type="ECO:0000259" key="8">
    <source>
        <dbReference type="PROSITE" id="PS50928"/>
    </source>
</evidence>
<feature type="transmembrane region" description="Helical" evidence="7">
    <location>
        <begin position="151"/>
        <end position="170"/>
    </location>
</feature>
<protein>
    <submittedName>
        <fullName evidence="9">Aliphatic sulfonates transport permease protein SsuC</fullName>
    </submittedName>
</protein>
<evidence type="ECO:0000256" key="3">
    <source>
        <dbReference type="ARBA" id="ARBA00022475"/>
    </source>
</evidence>
<feature type="transmembrane region" description="Helical" evidence="7">
    <location>
        <begin position="93"/>
        <end position="111"/>
    </location>
</feature>
<reference evidence="9" key="1">
    <citation type="submission" date="2019-12" db="EMBL/GenBank/DDBJ databases">
        <authorList>
            <person name="Cremers G."/>
        </authorList>
    </citation>
    <scope>NUCLEOTIDE SEQUENCE</scope>
    <source>
        <strain evidence="9">Vvax</strain>
    </source>
</reference>
<evidence type="ECO:0000256" key="7">
    <source>
        <dbReference type="RuleBase" id="RU363032"/>
    </source>
</evidence>
<evidence type="ECO:0000256" key="4">
    <source>
        <dbReference type="ARBA" id="ARBA00022692"/>
    </source>
</evidence>
<dbReference type="InterPro" id="IPR000515">
    <property type="entry name" value="MetI-like"/>
</dbReference>
<proteinExistence type="inferred from homology"/>
<dbReference type="EMBL" id="LR743508">
    <property type="protein sequence ID" value="CAA2109261.1"/>
    <property type="molecule type" value="Genomic_DNA"/>
</dbReference>
<comment type="subcellular location">
    <subcellularLocation>
        <location evidence="1 7">Cell membrane</location>
        <topology evidence="1 7">Multi-pass membrane protein</topology>
    </subcellularLocation>
</comment>
<comment type="similarity">
    <text evidence="7">Belongs to the binding-protein-dependent transport system permease family.</text>
</comment>
<dbReference type="GO" id="GO:0055085">
    <property type="term" value="P:transmembrane transport"/>
    <property type="evidence" value="ECO:0007669"/>
    <property type="project" value="InterPro"/>
</dbReference>
<evidence type="ECO:0000256" key="6">
    <source>
        <dbReference type="ARBA" id="ARBA00023136"/>
    </source>
</evidence>
<dbReference type="PANTHER" id="PTHR30151:SF20">
    <property type="entry name" value="ABC TRANSPORTER PERMEASE PROTEIN HI_0355-RELATED"/>
    <property type="match status" value="1"/>
</dbReference>
<accession>A0A679JJS8</accession>